<dbReference type="OrthoDB" id="9026421at2"/>
<reference evidence="6 7" key="1">
    <citation type="submission" date="2017-01" db="EMBL/GenBank/DDBJ databases">
        <authorList>
            <person name="Mah S.A."/>
            <person name="Swanson W.J."/>
            <person name="Moy G.W."/>
            <person name="Vacquier V.D."/>
        </authorList>
    </citation>
    <scope>NUCLEOTIDE SEQUENCE [LARGE SCALE GENOMIC DNA]</scope>
    <source>
        <strain evidence="6 7">DCY110</strain>
    </source>
</reference>
<dbReference type="GO" id="GO:0003700">
    <property type="term" value="F:DNA-binding transcription factor activity"/>
    <property type="evidence" value="ECO:0007669"/>
    <property type="project" value="InterPro"/>
</dbReference>
<keyword evidence="2" id="KW-0805">Transcription regulation</keyword>
<evidence type="ECO:0000256" key="4">
    <source>
        <dbReference type="ARBA" id="ARBA00023163"/>
    </source>
</evidence>
<dbReference type="AlphaFoldDB" id="A0A1P8JQN8"/>
<evidence type="ECO:0000256" key="1">
    <source>
        <dbReference type="ARBA" id="ARBA00009437"/>
    </source>
</evidence>
<evidence type="ECO:0000259" key="5">
    <source>
        <dbReference type="PROSITE" id="PS50931"/>
    </source>
</evidence>
<dbReference type="InterPro" id="IPR036388">
    <property type="entry name" value="WH-like_DNA-bd_sf"/>
</dbReference>
<dbReference type="SUPFAM" id="SSF46785">
    <property type="entry name" value="Winged helix' DNA-binding domain"/>
    <property type="match status" value="1"/>
</dbReference>
<dbReference type="SUPFAM" id="SSF53850">
    <property type="entry name" value="Periplasmic binding protein-like II"/>
    <property type="match status" value="1"/>
</dbReference>
<dbReference type="InterPro" id="IPR000847">
    <property type="entry name" value="LysR_HTH_N"/>
</dbReference>
<keyword evidence="7" id="KW-1185">Reference proteome</keyword>
<name>A0A1P8JQN8_9BURK</name>
<dbReference type="Pfam" id="PF00126">
    <property type="entry name" value="HTH_1"/>
    <property type="match status" value="1"/>
</dbReference>
<dbReference type="InterPro" id="IPR036390">
    <property type="entry name" value="WH_DNA-bd_sf"/>
</dbReference>
<feature type="domain" description="HTH lysR-type" evidence="5">
    <location>
        <begin position="1"/>
        <end position="32"/>
    </location>
</feature>
<protein>
    <recommendedName>
        <fullName evidence="5">HTH lysR-type domain-containing protein</fullName>
    </recommendedName>
</protein>
<gene>
    <name evidence="6" type="ORF">RD110_01590</name>
</gene>
<keyword evidence="4" id="KW-0804">Transcription</keyword>
<dbReference type="Gene3D" id="1.10.10.10">
    <property type="entry name" value="Winged helix-like DNA-binding domain superfamily/Winged helix DNA-binding domain"/>
    <property type="match status" value="1"/>
</dbReference>
<comment type="similarity">
    <text evidence="1">Belongs to the LysR transcriptional regulatory family.</text>
</comment>
<keyword evidence="3" id="KW-0238">DNA-binding</keyword>
<dbReference type="PANTHER" id="PTHR30537:SF5">
    <property type="entry name" value="HTH-TYPE TRANSCRIPTIONAL ACTIVATOR TTDR-RELATED"/>
    <property type="match status" value="1"/>
</dbReference>
<dbReference type="PROSITE" id="PS50931">
    <property type="entry name" value="HTH_LYSR"/>
    <property type="match status" value="1"/>
</dbReference>
<accession>A0A1P8JQN8</accession>
<dbReference type="CDD" id="cd08422">
    <property type="entry name" value="PBP2_CrgA_like"/>
    <property type="match status" value="1"/>
</dbReference>
<dbReference type="KEGG" id="rhy:RD110_01590"/>
<dbReference type="STRING" id="1842727.RD110_01590"/>
<proteinExistence type="inferred from homology"/>
<dbReference type="EMBL" id="CP019236">
    <property type="protein sequence ID" value="APW36060.1"/>
    <property type="molecule type" value="Genomic_DNA"/>
</dbReference>
<dbReference type="Gene3D" id="3.40.190.290">
    <property type="match status" value="1"/>
</dbReference>
<dbReference type="GO" id="GO:0003677">
    <property type="term" value="F:DNA binding"/>
    <property type="evidence" value="ECO:0007669"/>
    <property type="project" value="UniProtKB-KW"/>
</dbReference>
<dbReference type="PANTHER" id="PTHR30537">
    <property type="entry name" value="HTH-TYPE TRANSCRIPTIONAL REGULATOR"/>
    <property type="match status" value="1"/>
</dbReference>
<dbReference type="InterPro" id="IPR058163">
    <property type="entry name" value="LysR-type_TF_proteobact-type"/>
</dbReference>
<organism evidence="6 7">
    <name type="scientific">Rhodoferax koreensis</name>
    <dbReference type="NCBI Taxonomy" id="1842727"/>
    <lineage>
        <taxon>Bacteria</taxon>
        <taxon>Pseudomonadati</taxon>
        <taxon>Pseudomonadota</taxon>
        <taxon>Betaproteobacteria</taxon>
        <taxon>Burkholderiales</taxon>
        <taxon>Comamonadaceae</taxon>
        <taxon>Rhodoferax</taxon>
    </lineage>
</organism>
<sequence length="272" mass="30309">MAQSSVSRQLRELEQFYGCALLLRTTRATRLTEAGEQVYRHAREWLGADQALRERLSTGGSVPQGTLRMTAPSAFGALVVTPFCAEFGRRHAEVRIDIKLTDRDLDLVREDLDLALRIGRLPDSGLVAQSLGQLEEVAVARRTLVAARMPAHPAELAQLPWVGFSGLRQRLPFVFVRGEDRALIEPPCRLWTDAIIAHREALLSGAGAGVIHRYAVADALEDGRLVQLLPQWQLPLWPLWAVQPARGGPSLLQVWLKELSERLAKLPGWRKD</sequence>
<dbReference type="InterPro" id="IPR005119">
    <property type="entry name" value="LysR_subst-bd"/>
</dbReference>
<evidence type="ECO:0000313" key="6">
    <source>
        <dbReference type="EMBL" id="APW36060.1"/>
    </source>
</evidence>
<evidence type="ECO:0000256" key="3">
    <source>
        <dbReference type="ARBA" id="ARBA00023125"/>
    </source>
</evidence>
<evidence type="ECO:0000313" key="7">
    <source>
        <dbReference type="Proteomes" id="UP000186609"/>
    </source>
</evidence>
<dbReference type="Pfam" id="PF03466">
    <property type="entry name" value="LysR_substrate"/>
    <property type="match status" value="1"/>
</dbReference>
<dbReference type="Proteomes" id="UP000186609">
    <property type="component" value="Chromosome"/>
</dbReference>
<evidence type="ECO:0000256" key="2">
    <source>
        <dbReference type="ARBA" id="ARBA00023015"/>
    </source>
</evidence>